<sequence length="754" mass="85214">MKIYKSLLVLVLLNWATYAQDTTTVDFSKFPKGENLKVGLVLSGGGAKGLAHIGVLKEIEAAGIKIDYIGGTSMGAIIGGLYAAGYNAHQLDSIFEAVNFDKLIQDDLPRSARSFYERADAEKYAISLPFDHFKISFPSALSKGQNIYNLFTELTHHVQEVDDFSKLDIPFFCVATDAEKGQAVVLDKGCLPEAITASGALPSLFSPVILDDKILIDGGVVNNYPVEELRRRGANFIIGVDVQDDLRGKNELKSAPEMLIQINNYRTIEAMKDKVAQTDIYIKPNIAGYSVVDFDKGAEIIEGGEEKAKEYKSDFKKLADLQHKEFIKPPLEISDQDTLMIRSVSINGNRYYTRSYILGKLKIKTPVETTYGALFDGINNLAASNNFQRINHKLERYDNGQYHLIINLSESEATTYIKAGIHYDDIYKSAALVNLTKKRVLFKNDIASFDLALGDNIRYNFDYYSDNGFYIGFGVRSRYNSFERKVDARFVEQVSDLPLESFNTITIDYTDLTNQVYLQTLFQKQFSLNLGLEHKFLKIDTESVRLMDDPDSKVYFENSHYYSTYGNLLLDTFDNKYFPTSGWYFNGDFHLYLFSSDYNANFEEFSIAQAHIKYAKKLFPKFSMVLDAEGGFKIGAATNSTLNFILGGWGNDFINNLISFYGYDLISVSGDGMVKSQISFDYNFYRKNHLNFGANIANLEDDLFTSGNWLSAPDYTGYYLGYGLETLVGPLQTKLSYSPEIDRVFWNFSLGFWF</sequence>
<feature type="short sequence motif" description="GXSXG" evidence="4">
    <location>
        <begin position="71"/>
        <end position="75"/>
    </location>
</feature>
<evidence type="ECO:0000256" key="4">
    <source>
        <dbReference type="PROSITE-ProRule" id="PRU01161"/>
    </source>
</evidence>
<dbReference type="Gene3D" id="2.40.160.50">
    <property type="entry name" value="membrane protein fhac: a member of the omp85/tpsb transporter family"/>
    <property type="match status" value="1"/>
</dbReference>
<feature type="signal peptide" evidence="5">
    <location>
        <begin position="1"/>
        <end position="21"/>
    </location>
</feature>
<keyword evidence="5" id="KW-0732">Signal</keyword>
<dbReference type="InterPro" id="IPR043864">
    <property type="entry name" value="Omp85-like_dom"/>
</dbReference>
<dbReference type="InterPro" id="IPR050301">
    <property type="entry name" value="NTE"/>
</dbReference>
<feature type="active site" description="Proton acceptor" evidence="4">
    <location>
        <position position="217"/>
    </location>
</feature>
<feature type="domain" description="PNPLA" evidence="6">
    <location>
        <begin position="40"/>
        <end position="230"/>
    </location>
</feature>
<dbReference type="OrthoDB" id="9770965at2"/>
<feature type="short sequence motif" description="GXGXXG" evidence="4">
    <location>
        <begin position="44"/>
        <end position="49"/>
    </location>
</feature>
<keyword evidence="3 4" id="KW-0443">Lipid metabolism</keyword>
<organism evidence="7 8">
    <name type="scientific">Leeuwenhoekiella polynyae</name>
    <dbReference type="NCBI Taxonomy" id="1550906"/>
    <lineage>
        <taxon>Bacteria</taxon>
        <taxon>Pseudomonadati</taxon>
        <taxon>Bacteroidota</taxon>
        <taxon>Flavobacteriia</taxon>
        <taxon>Flavobacteriales</taxon>
        <taxon>Flavobacteriaceae</taxon>
        <taxon>Leeuwenhoekiella</taxon>
    </lineage>
</organism>
<dbReference type="InterPro" id="IPR002641">
    <property type="entry name" value="PNPLA_dom"/>
</dbReference>
<dbReference type="Gene3D" id="3.40.1090.10">
    <property type="entry name" value="Cytosolic phospholipase A2 catalytic domain"/>
    <property type="match status" value="2"/>
</dbReference>
<dbReference type="PROSITE" id="PS51635">
    <property type="entry name" value="PNPLA"/>
    <property type="match status" value="1"/>
</dbReference>
<evidence type="ECO:0000256" key="5">
    <source>
        <dbReference type="SAM" id="SignalP"/>
    </source>
</evidence>
<evidence type="ECO:0000259" key="6">
    <source>
        <dbReference type="PROSITE" id="PS51635"/>
    </source>
</evidence>
<evidence type="ECO:0000313" key="7">
    <source>
        <dbReference type="EMBL" id="RXG23018.1"/>
    </source>
</evidence>
<protein>
    <submittedName>
        <fullName evidence="7">NTE family protein</fullName>
    </submittedName>
</protein>
<feature type="active site" description="Nucleophile" evidence="4">
    <location>
        <position position="73"/>
    </location>
</feature>
<evidence type="ECO:0000256" key="3">
    <source>
        <dbReference type="ARBA" id="ARBA00023098"/>
    </source>
</evidence>
<dbReference type="GO" id="GO:0016042">
    <property type="term" value="P:lipid catabolic process"/>
    <property type="evidence" value="ECO:0007669"/>
    <property type="project" value="UniProtKB-UniRule"/>
</dbReference>
<gene>
    <name evidence="7" type="ORF">DSM02_1736</name>
</gene>
<feature type="short sequence motif" description="DGA/G" evidence="4">
    <location>
        <begin position="217"/>
        <end position="219"/>
    </location>
</feature>
<dbReference type="GO" id="GO:0016787">
    <property type="term" value="F:hydrolase activity"/>
    <property type="evidence" value="ECO:0007669"/>
    <property type="project" value="UniProtKB-UniRule"/>
</dbReference>
<dbReference type="RefSeq" id="WP_128765215.1">
    <property type="nucleotide sequence ID" value="NZ_JBHUOO010000003.1"/>
</dbReference>
<keyword evidence="8" id="KW-1185">Reference proteome</keyword>
<reference evidence="7 8" key="1">
    <citation type="submission" date="2018-07" db="EMBL/GenBank/DDBJ databases">
        <title>Leeuwenhoekiella genomics.</title>
        <authorList>
            <person name="Tahon G."/>
            <person name="Willems A."/>
        </authorList>
    </citation>
    <scope>NUCLEOTIDE SEQUENCE [LARGE SCALE GENOMIC DNA]</scope>
    <source>
        <strain evidence="7 8">LMG 29608</strain>
    </source>
</reference>
<evidence type="ECO:0000256" key="2">
    <source>
        <dbReference type="ARBA" id="ARBA00022963"/>
    </source>
</evidence>
<feature type="chain" id="PRO_5020543235" evidence="5">
    <location>
        <begin position="22"/>
        <end position="754"/>
    </location>
</feature>
<dbReference type="PANTHER" id="PTHR14226">
    <property type="entry name" value="NEUROPATHY TARGET ESTERASE/SWISS CHEESE D.MELANOGASTER"/>
    <property type="match status" value="1"/>
</dbReference>
<dbReference type="Proteomes" id="UP000289859">
    <property type="component" value="Unassembled WGS sequence"/>
</dbReference>
<dbReference type="EMBL" id="QOVK01000005">
    <property type="protein sequence ID" value="RXG23018.1"/>
    <property type="molecule type" value="Genomic_DNA"/>
</dbReference>
<dbReference type="CDD" id="cd07205">
    <property type="entry name" value="Pat_PNPLA6_PNPLA7_NTE1_like"/>
    <property type="match status" value="1"/>
</dbReference>
<name>A0A4Q0P9E8_9FLAO</name>
<keyword evidence="1 4" id="KW-0378">Hydrolase</keyword>
<comment type="caution">
    <text evidence="7">The sequence shown here is derived from an EMBL/GenBank/DDBJ whole genome shotgun (WGS) entry which is preliminary data.</text>
</comment>
<evidence type="ECO:0000313" key="8">
    <source>
        <dbReference type="Proteomes" id="UP000289859"/>
    </source>
</evidence>
<proteinExistence type="predicted"/>
<dbReference type="SUPFAM" id="SSF52151">
    <property type="entry name" value="FabD/lysophospholipase-like"/>
    <property type="match status" value="1"/>
</dbReference>
<dbReference type="Pfam" id="PF01734">
    <property type="entry name" value="Patatin"/>
    <property type="match status" value="1"/>
</dbReference>
<evidence type="ECO:0000256" key="1">
    <source>
        <dbReference type="ARBA" id="ARBA00022801"/>
    </source>
</evidence>
<dbReference type="Pfam" id="PF19143">
    <property type="entry name" value="Omp85_2"/>
    <property type="match status" value="1"/>
</dbReference>
<accession>A0A4Q0P9E8</accession>
<dbReference type="AlphaFoldDB" id="A0A4Q0P9E8"/>
<dbReference type="InterPro" id="IPR016035">
    <property type="entry name" value="Acyl_Trfase/lysoPLipase"/>
</dbReference>
<keyword evidence="2 4" id="KW-0442">Lipid degradation</keyword>
<dbReference type="PANTHER" id="PTHR14226:SF76">
    <property type="entry name" value="NTE FAMILY PROTEIN RSSA"/>
    <property type="match status" value="1"/>
</dbReference>